<dbReference type="Proteomes" id="UP000627781">
    <property type="component" value="Unassembled WGS sequence"/>
</dbReference>
<gene>
    <name evidence="1" type="ORF">H9661_18290</name>
</gene>
<comment type="caution">
    <text evidence="1">The sequence shown here is derived from an EMBL/GenBank/DDBJ whole genome shotgun (WGS) entry which is preliminary data.</text>
</comment>
<proteinExistence type="predicted"/>
<reference evidence="1 2" key="1">
    <citation type="submission" date="2020-08" db="EMBL/GenBank/DDBJ databases">
        <title>A Genomic Blueprint of the Chicken Gut Microbiome.</title>
        <authorList>
            <person name="Gilroy R."/>
            <person name="Ravi A."/>
            <person name="Getino M."/>
            <person name="Pursley I."/>
            <person name="Horton D.L."/>
            <person name="Alikhan N.-F."/>
            <person name="Baker D."/>
            <person name="Gharbi K."/>
            <person name="Hall N."/>
            <person name="Watson M."/>
            <person name="Adriaenssens E.M."/>
            <person name="Foster-Nyarko E."/>
            <person name="Jarju S."/>
            <person name="Secka A."/>
            <person name="Antonio M."/>
            <person name="Oren A."/>
            <person name="Chaudhuri R."/>
            <person name="La Ragione R.M."/>
            <person name="Hildebrand F."/>
            <person name="Pallen M.J."/>
        </authorList>
    </citation>
    <scope>NUCLEOTIDE SEQUENCE [LARGE SCALE GENOMIC DNA]</scope>
    <source>
        <strain evidence="1 2">Sa3CVN1</strain>
    </source>
</reference>
<dbReference type="RefSeq" id="WP_191770206.1">
    <property type="nucleotide sequence ID" value="NZ_JACSRA010000043.1"/>
</dbReference>
<evidence type="ECO:0000313" key="2">
    <source>
        <dbReference type="Proteomes" id="UP000627781"/>
    </source>
</evidence>
<dbReference type="EMBL" id="JACSRA010000043">
    <property type="protein sequence ID" value="MBD7913307.1"/>
    <property type="molecule type" value="Genomic_DNA"/>
</dbReference>
<organism evidence="1 2">
    <name type="scientific">Clostridium cibarium</name>
    <dbReference type="NCBI Taxonomy" id="2762247"/>
    <lineage>
        <taxon>Bacteria</taxon>
        <taxon>Bacillati</taxon>
        <taxon>Bacillota</taxon>
        <taxon>Clostridia</taxon>
        <taxon>Eubacteriales</taxon>
        <taxon>Clostridiaceae</taxon>
        <taxon>Clostridium</taxon>
    </lineage>
</organism>
<evidence type="ECO:0000313" key="1">
    <source>
        <dbReference type="EMBL" id="MBD7913307.1"/>
    </source>
</evidence>
<name>A0ABR8PYR6_9CLOT</name>
<sequence>MRRKKALFICNPMYGYYKNIILELELHGWNVDYCNDKPTENSFFKGMMKIKKSLLKPLVKKYFDKLISEIKEKNYDLVFITNCKVFTTEMIKQMRNIQKSARFVLYMWDSLKLYPDNIDLIPLFDDAYSFDLEDCEKIDGLKFLPLFYCRGFEKVGQMLEEDVKYDIASVCTAHPNRYKIMRVLFPKLEANGVRIFSYMYLNKLQYLYNRVRVPEFKGVKSNEFKFIPLSEKENLEVLKRSNNVFDIPHINQSGLTMRTIETLGARRKMITTNVDIKKYDFYNENNIFVMDEWNLEEIEDFINRKYEPIDDEVYRKYSVSNWLDTIINDEDNKYLASKIG</sequence>
<accession>A0ABR8PYR6</accession>
<keyword evidence="2" id="KW-1185">Reference proteome</keyword>
<protein>
    <submittedName>
        <fullName evidence="1">Uncharacterized protein</fullName>
    </submittedName>
</protein>